<protein>
    <submittedName>
        <fullName evidence="2">Uncharacterized protein</fullName>
    </submittedName>
</protein>
<evidence type="ECO:0000313" key="3">
    <source>
        <dbReference type="Proteomes" id="UP000499080"/>
    </source>
</evidence>
<gene>
    <name evidence="2" type="ORF">AVEN_88102_1</name>
</gene>
<evidence type="ECO:0000256" key="1">
    <source>
        <dbReference type="SAM" id="MobiDB-lite"/>
    </source>
</evidence>
<keyword evidence="3" id="KW-1185">Reference proteome</keyword>
<feature type="region of interest" description="Disordered" evidence="1">
    <location>
        <begin position="45"/>
        <end position="71"/>
    </location>
</feature>
<proteinExistence type="predicted"/>
<sequence length="107" mass="11891">MAATVLSWTLTVRPFQAKWRGSTPRRSNFQSIYLGGSFTDAPCKPHNWPLQSPRATGPIPPPTFKTEPPPHFRETTAVSLPHGIALCSFRFCERVSLPPPHGRISVL</sequence>
<dbReference type="Proteomes" id="UP000499080">
    <property type="component" value="Unassembled WGS sequence"/>
</dbReference>
<organism evidence="2 3">
    <name type="scientific">Araneus ventricosus</name>
    <name type="common">Orbweaver spider</name>
    <name type="synonym">Epeira ventricosa</name>
    <dbReference type="NCBI Taxonomy" id="182803"/>
    <lineage>
        <taxon>Eukaryota</taxon>
        <taxon>Metazoa</taxon>
        <taxon>Ecdysozoa</taxon>
        <taxon>Arthropoda</taxon>
        <taxon>Chelicerata</taxon>
        <taxon>Arachnida</taxon>
        <taxon>Araneae</taxon>
        <taxon>Araneomorphae</taxon>
        <taxon>Entelegynae</taxon>
        <taxon>Araneoidea</taxon>
        <taxon>Araneidae</taxon>
        <taxon>Araneus</taxon>
    </lineage>
</organism>
<evidence type="ECO:0000313" key="2">
    <source>
        <dbReference type="EMBL" id="GBN05797.1"/>
    </source>
</evidence>
<comment type="caution">
    <text evidence="2">The sequence shown here is derived from an EMBL/GenBank/DDBJ whole genome shotgun (WGS) entry which is preliminary data.</text>
</comment>
<dbReference type="AlphaFoldDB" id="A0A4Y2KVX1"/>
<name>A0A4Y2KVX1_ARAVE</name>
<dbReference type="EMBL" id="BGPR01005000">
    <property type="protein sequence ID" value="GBN05797.1"/>
    <property type="molecule type" value="Genomic_DNA"/>
</dbReference>
<accession>A0A4Y2KVX1</accession>
<reference evidence="2 3" key="1">
    <citation type="journal article" date="2019" name="Sci. Rep.">
        <title>Orb-weaving spider Araneus ventricosus genome elucidates the spidroin gene catalogue.</title>
        <authorList>
            <person name="Kono N."/>
            <person name="Nakamura H."/>
            <person name="Ohtoshi R."/>
            <person name="Moran D.A.P."/>
            <person name="Shinohara A."/>
            <person name="Yoshida Y."/>
            <person name="Fujiwara M."/>
            <person name="Mori M."/>
            <person name="Tomita M."/>
            <person name="Arakawa K."/>
        </authorList>
    </citation>
    <scope>NUCLEOTIDE SEQUENCE [LARGE SCALE GENOMIC DNA]</scope>
</reference>
<feature type="compositionally biased region" description="Pro residues" evidence="1">
    <location>
        <begin position="58"/>
        <end position="67"/>
    </location>
</feature>